<dbReference type="AlphaFoldDB" id="A0A974S3N6"/>
<gene>
    <name evidence="2" type="ORF">H5J25_15060</name>
</gene>
<accession>A0A974S3N6</accession>
<reference evidence="3" key="1">
    <citation type="submission" date="2020-09" db="EMBL/GenBank/DDBJ databases">
        <title>Sphingomonas sp., a new species isolated from pork steak.</title>
        <authorList>
            <person name="Heidler von Heilborn D."/>
        </authorList>
    </citation>
    <scope>NUCLEOTIDE SEQUENCE [LARGE SCALE GENOMIC DNA]</scope>
</reference>
<protein>
    <submittedName>
        <fullName evidence="2">Uncharacterized protein</fullName>
    </submittedName>
</protein>
<evidence type="ECO:0000256" key="1">
    <source>
        <dbReference type="SAM" id="MobiDB-lite"/>
    </source>
</evidence>
<evidence type="ECO:0000313" key="2">
    <source>
        <dbReference type="EMBL" id="QQV76722.1"/>
    </source>
</evidence>
<name>A0A974S3N6_9SPHN</name>
<proteinExistence type="predicted"/>
<organism evidence="2 3">
    <name type="scientific">Sphingomonas aliaeris</name>
    <dbReference type="NCBI Taxonomy" id="2759526"/>
    <lineage>
        <taxon>Bacteria</taxon>
        <taxon>Pseudomonadati</taxon>
        <taxon>Pseudomonadota</taxon>
        <taxon>Alphaproteobacteria</taxon>
        <taxon>Sphingomonadales</taxon>
        <taxon>Sphingomonadaceae</taxon>
        <taxon>Sphingomonas</taxon>
    </lineage>
</organism>
<keyword evidence="3" id="KW-1185">Reference proteome</keyword>
<dbReference type="EMBL" id="CP061035">
    <property type="protein sequence ID" value="QQV76722.1"/>
    <property type="molecule type" value="Genomic_DNA"/>
</dbReference>
<feature type="region of interest" description="Disordered" evidence="1">
    <location>
        <begin position="43"/>
        <end position="75"/>
    </location>
</feature>
<dbReference type="Proteomes" id="UP000595894">
    <property type="component" value="Chromosome"/>
</dbReference>
<sequence length="150" mass="16106">MLSRQEQAATSVEEGRALRAAGLSYRQIGRKLGLTSGQLGHVRRSLKREKAAGTRLRSKRPGATERDLPVGQSVLPPGLRRTLTAAGYRTLGDLADRLADRDLPGFEAMAGIGPHKAALVKRMLDHYGLLPGASDLQAEIEKLFPELGGA</sequence>
<dbReference type="KEGG" id="sari:H5J25_15060"/>
<evidence type="ECO:0000313" key="3">
    <source>
        <dbReference type="Proteomes" id="UP000595894"/>
    </source>
</evidence>
<dbReference type="RefSeq" id="WP_202092400.1">
    <property type="nucleotide sequence ID" value="NZ_CP061035.1"/>
</dbReference>